<feature type="compositionally biased region" description="Basic residues" evidence="1">
    <location>
        <begin position="8"/>
        <end position="17"/>
    </location>
</feature>
<dbReference type="GO" id="GO:0030687">
    <property type="term" value="C:preribosome, large subunit precursor"/>
    <property type="evidence" value="ECO:0007669"/>
    <property type="project" value="TreeGrafter"/>
</dbReference>
<name>A0A6A6VJX6_9PLEO</name>
<feature type="region of interest" description="Disordered" evidence="1">
    <location>
        <begin position="89"/>
        <end position="118"/>
    </location>
</feature>
<organism evidence="3 4">
    <name type="scientific">Sporormia fimetaria CBS 119925</name>
    <dbReference type="NCBI Taxonomy" id="1340428"/>
    <lineage>
        <taxon>Eukaryota</taxon>
        <taxon>Fungi</taxon>
        <taxon>Dikarya</taxon>
        <taxon>Ascomycota</taxon>
        <taxon>Pezizomycotina</taxon>
        <taxon>Dothideomycetes</taxon>
        <taxon>Pleosporomycetidae</taxon>
        <taxon>Pleosporales</taxon>
        <taxon>Sporormiaceae</taxon>
        <taxon>Sporormia</taxon>
    </lineage>
</organism>
<feature type="compositionally biased region" description="Basic and acidic residues" evidence="1">
    <location>
        <begin position="28"/>
        <end position="37"/>
    </location>
</feature>
<dbReference type="Proteomes" id="UP000799440">
    <property type="component" value="Unassembled WGS sequence"/>
</dbReference>
<keyword evidence="4" id="KW-1185">Reference proteome</keyword>
<dbReference type="OrthoDB" id="4087970at2759"/>
<proteinExistence type="predicted"/>
<feature type="compositionally biased region" description="Acidic residues" evidence="1">
    <location>
        <begin position="55"/>
        <end position="64"/>
    </location>
</feature>
<dbReference type="PANTHER" id="PTHR28219:SF1">
    <property type="entry name" value="UPF0642 PROTEIN YBL028C"/>
    <property type="match status" value="1"/>
</dbReference>
<dbReference type="EMBL" id="MU006564">
    <property type="protein sequence ID" value="KAF2750423.1"/>
    <property type="molecule type" value="Genomic_DNA"/>
</dbReference>
<dbReference type="PANTHER" id="PTHR28219">
    <property type="entry name" value="UPF0642 PROTEIN YBL028C"/>
    <property type="match status" value="1"/>
</dbReference>
<protein>
    <recommendedName>
        <fullName evidence="2">DUF2423 domain-containing protein</fullName>
    </recommendedName>
</protein>
<feature type="domain" description="DUF2423" evidence="2">
    <location>
        <begin position="1"/>
        <end position="44"/>
    </location>
</feature>
<dbReference type="InterPro" id="IPR019434">
    <property type="entry name" value="DUF2423"/>
</dbReference>
<gene>
    <name evidence="3" type="ORF">M011DRAFT_474866</name>
</gene>
<evidence type="ECO:0000313" key="3">
    <source>
        <dbReference type="EMBL" id="KAF2750423.1"/>
    </source>
</evidence>
<dbReference type="Pfam" id="PF10338">
    <property type="entry name" value="YBL028C_N"/>
    <property type="match status" value="1"/>
</dbReference>
<sequence length="152" mass="16752">MAKGLRSSVKKSNRTKLRANVFQPVETARAERIHQKILETLQQPKPEPPKKAAEMEVDSTEDTTAEPTEGEFPKGSSFLTAKIPRCLTTPNDSESYDSSDSSYFSDSDSIPPTSHKEDPNMSHLCFVLGLSSDIVGFTDDGDLEFAFDPLPL</sequence>
<evidence type="ECO:0000313" key="4">
    <source>
        <dbReference type="Proteomes" id="UP000799440"/>
    </source>
</evidence>
<dbReference type="AlphaFoldDB" id="A0A6A6VJX6"/>
<feature type="region of interest" description="Disordered" evidence="1">
    <location>
        <begin position="1"/>
        <end position="77"/>
    </location>
</feature>
<reference evidence="3" key="1">
    <citation type="journal article" date="2020" name="Stud. Mycol.">
        <title>101 Dothideomycetes genomes: a test case for predicting lifestyles and emergence of pathogens.</title>
        <authorList>
            <person name="Haridas S."/>
            <person name="Albert R."/>
            <person name="Binder M."/>
            <person name="Bloem J."/>
            <person name="Labutti K."/>
            <person name="Salamov A."/>
            <person name="Andreopoulos B."/>
            <person name="Baker S."/>
            <person name="Barry K."/>
            <person name="Bills G."/>
            <person name="Bluhm B."/>
            <person name="Cannon C."/>
            <person name="Castanera R."/>
            <person name="Culley D."/>
            <person name="Daum C."/>
            <person name="Ezra D."/>
            <person name="Gonzalez J."/>
            <person name="Henrissat B."/>
            <person name="Kuo A."/>
            <person name="Liang C."/>
            <person name="Lipzen A."/>
            <person name="Lutzoni F."/>
            <person name="Magnuson J."/>
            <person name="Mondo S."/>
            <person name="Nolan M."/>
            <person name="Ohm R."/>
            <person name="Pangilinan J."/>
            <person name="Park H.-J."/>
            <person name="Ramirez L."/>
            <person name="Alfaro M."/>
            <person name="Sun H."/>
            <person name="Tritt A."/>
            <person name="Yoshinaga Y."/>
            <person name="Zwiers L.-H."/>
            <person name="Turgeon B."/>
            <person name="Goodwin S."/>
            <person name="Spatafora J."/>
            <person name="Crous P."/>
            <person name="Grigoriev I."/>
        </authorList>
    </citation>
    <scope>NUCLEOTIDE SEQUENCE</scope>
    <source>
        <strain evidence="3">CBS 119925</strain>
    </source>
</reference>
<feature type="compositionally biased region" description="Low complexity" evidence="1">
    <location>
        <begin position="92"/>
        <end position="109"/>
    </location>
</feature>
<evidence type="ECO:0000256" key="1">
    <source>
        <dbReference type="SAM" id="MobiDB-lite"/>
    </source>
</evidence>
<evidence type="ECO:0000259" key="2">
    <source>
        <dbReference type="Pfam" id="PF10338"/>
    </source>
</evidence>
<accession>A0A6A6VJX6</accession>